<sequence length="159" mass="17592">MNKITRLTWALIFLVLLQGVIACEEDKPEPAVEEAGKITAIMFDFLAEGKGKQDVSVQFRDNNGINGKQSSTPLRLQANTIYTGKITLLDESETPNKEVTSAYTITYLESGTDIIITKNGQQLRVETKAATTNTDGVLRIEMKQNNNVQKISFPVLISQ</sequence>
<proteinExistence type="predicted"/>
<reference evidence="1 2" key="1">
    <citation type="submission" date="2019-09" db="EMBL/GenBank/DDBJ databases">
        <title>Genome sequence and assembly of Adhaeribacter sp.</title>
        <authorList>
            <person name="Chhetri G."/>
        </authorList>
    </citation>
    <scope>NUCLEOTIDE SEQUENCE [LARGE SCALE GENOMIC DNA]</scope>
    <source>
        <strain evidence="1 2">DK36</strain>
    </source>
</reference>
<keyword evidence="2" id="KW-1185">Reference proteome</keyword>
<dbReference type="RefSeq" id="WP_150087181.1">
    <property type="nucleotide sequence ID" value="NZ_VWSF01000002.1"/>
</dbReference>
<accession>A0A5M6DMT1</accession>
<dbReference type="Proteomes" id="UP000323426">
    <property type="component" value="Unassembled WGS sequence"/>
</dbReference>
<gene>
    <name evidence="1" type="ORF">F0145_04905</name>
</gene>
<protein>
    <submittedName>
        <fullName evidence="1">Uncharacterized protein</fullName>
    </submittedName>
</protein>
<organism evidence="1 2">
    <name type="scientific">Adhaeribacter rhizoryzae</name>
    <dbReference type="NCBI Taxonomy" id="2607907"/>
    <lineage>
        <taxon>Bacteria</taxon>
        <taxon>Pseudomonadati</taxon>
        <taxon>Bacteroidota</taxon>
        <taxon>Cytophagia</taxon>
        <taxon>Cytophagales</taxon>
        <taxon>Hymenobacteraceae</taxon>
        <taxon>Adhaeribacter</taxon>
    </lineage>
</organism>
<evidence type="ECO:0000313" key="2">
    <source>
        <dbReference type="Proteomes" id="UP000323426"/>
    </source>
</evidence>
<evidence type="ECO:0000313" key="1">
    <source>
        <dbReference type="EMBL" id="KAA5548854.1"/>
    </source>
</evidence>
<dbReference type="AlphaFoldDB" id="A0A5M6DMT1"/>
<name>A0A5M6DMT1_9BACT</name>
<dbReference type="PROSITE" id="PS51257">
    <property type="entry name" value="PROKAR_LIPOPROTEIN"/>
    <property type="match status" value="1"/>
</dbReference>
<comment type="caution">
    <text evidence="1">The sequence shown here is derived from an EMBL/GenBank/DDBJ whole genome shotgun (WGS) entry which is preliminary data.</text>
</comment>
<dbReference type="EMBL" id="VWSF01000002">
    <property type="protein sequence ID" value="KAA5548854.1"/>
    <property type="molecule type" value="Genomic_DNA"/>
</dbReference>